<name>A0A1M6BHX6_9ACTN</name>
<dbReference type="EMBL" id="FQZK01000001">
    <property type="protein sequence ID" value="SHI48188.1"/>
    <property type="molecule type" value="Genomic_DNA"/>
</dbReference>
<evidence type="ECO:0000313" key="2">
    <source>
        <dbReference type="EMBL" id="SHI48188.1"/>
    </source>
</evidence>
<feature type="region of interest" description="Disordered" evidence="1">
    <location>
        <begin position="1"/>
        <end position="83"/>
    </location>
</feature>
<dbReference type="STRING" id="758803.SAMN05421803_101358"/>
<protein>
    <submittedName>
        <fullName evidence="2">Uncharacterized protein</fullName>
    </submittedName>
</protein>
<reference evidence="2 3" key="1">
    <citation type="submission" date="2016-11" db="EMBL/GenBank/DDBJ databases">
        <authorList>
            <person name="Jaros S."/>
            <person name="Januszkiewicz K."/>
            <person name="Wedrychowicz H."/>
        </authorList>
    </citation>
    <scope>NUCLEOTIDE SEQUENCE [LARGE SCALE GENOMIC DNA]</scope>
    <source>
        <strain evidence="2 3">CGMCC 4.5723</strain>
    </source>
</reference>
<feature type="compositionally biased region" description="Basic and acidic residues" evidence="1">
    <location>
        <begin position="45"/>
        <end position="58"/>
    </location>
</feature>
<dbReference type="Proteomes" id="UP000184452">
    <property type="component" value="Unassembled WGS sequence"/>
</dbReference>
<keyword evidence="3" id="KW-1185">Reference proteome</keyword>
<evidence type="ECO:0000313" key="3">
    <source>
        <dbReference type="Proteomes" id="UP000184452"/>
    </source>
</evidence>
<sequence>MYDAALEPGAAGPARGIRTGGPITGRTATAAVVREKCRATAPRPGIREQEEKVPHPSEKGFAMSSPGNRKSRKPCAAGDVTVGTGSSTYRIRAAEKRL</sequence>
<dbReference type="AlphaFoldDB" id="A0A1M6BHX6"/>
<proteinExistence type="predicted"/>
<organism evidence="2 3">
    <name type="scientific">Nocardiopsis flavescens</name>
    <dbReference type="NCBI Taxonomy" id="758803"/>
    <lineage>
        <taxon>Bacteria</taxon>
        <taxon>Bacillati</taxon>
        <taxon>Actinomycetota</taxon>
        <taxon>Actinomycetes</taxon>
        <taxon>Streptosporangiales</taxon>
        <taxon>Nocardiopsidaceae</taxon>
        <taxon>Nocardiopsis</taxon>
    </lineage>
</organism>
<accession>A0A1M6BHX6</accession>
<gene>
    <name evidence="2" type="ORF">SAMN05421803_101358</name>
</gene>
<evidence type="ECO:0000256" key="1">
    <source>
        <dbReference type="SAM" id="MobiDB-lite"/>
    </source>
</evidence>